<dbReference type="GO" id="GO:0009116">
    <property type="term" value="P:nucleoside metabolic process"/>
    <property type="evidence" value="ECO:0007669"/>
    <property type="project" value="InterPro"/>
</dbReference>
<organism evidence="6 7">
    <name type="scientific">Fusarium fujikuroi</name>
    <name type="common">Bakanae and foot rot disease fungus</name>
    <name type="synonym">Gibberella fujikuroi</name>
    <dbReference type="NCBI Taxonomy" id="5127"/>
    <lineage>
        <taxon>Eukaryota</taxon>
        <taxon>Fungi</taxon>
        <taxon>Dikarya</taxon>
        <taxon>Ascomycota</taxon>
        <taxon>Pezizomycotina</taxon>
        <taxon>Sordariomycetes</taxon>
        <taxon>Hypocreomycetidae</taxon>
        <taxon>Hypocreales</taxon>
        <taxon>Nectriaceae</taxon>
        <taxon>Fusarium</taxon>
        <taxon>Fusarium fujikuroi species complex</taxon>
    </lineage>
</organism>
<dbReference type="InterPro" id="IPR001223">
    <property type="entry name" value="Glyco_hydro18_cat"/>
</dbReference>
<dbReference type="InterPro" id="IPR001002">
    <property type="entry name" value="Chitin-bd_1"/>
</dbReference>
<evidence type="ECO:0000256" key="2">
    <source>
        <dbReference type="ARBA" id="ARBA00012729"/>
    </source>
</evidence>
<dbReference type="CDD" id="cd00035">
    <property type="entry name" value="ChtBD1"/>
    <property type="match status" value="1"/>
</dbReference>
<dbReference type="AlphaFoldDB" id="A0A5Q3EKU1"/>
<name>A0A5Q3EKU1_FUSFU</name>
<dbReference type="PROSITE" id="PS51910">
    <property type="entry name" value="GH18_2"/>
    <property type="match status" value="1"/>
</dbReference>
<keyword evidence="5" id="KW-1015">Disulfide bond</keyword>
<evidence type="ECO:0000256" key="3">
    <source>
        <dbReference type="ARBA" id="ARBA00022669"/>
    </source>
</evidence>
<dbReference type="GO" id="GO:0008843">
    <property type="term" value="F:endochitinase activity"/>
    <property type="evidence" value="ECO:0007669"/>
    <property type="project" value="UniProtKB-EC"/>
</dbReference>
<feature type="disulfide bond" evidence="5">
    <location>
        <begin position="36"/>
        <end position="48"/>
    </location>
</feature>
<dbReference type="Gene3D" id="3.10.50.10">
    <property type="match status" value="1"/>
</dbReference>
<feature type="disulfide bond" evidence="5">
    <location>
        <begin position="27"/>
        <end position="42"/>
    </location>
</feature>
<reference evidence="6" key="1">
    <citation type="submission" date="2019-05" db="EMBL/GenBank/DDBJ databases">
        <authorList>
            <person name="Piombo E."/>
        </authorList>
    </citation>
    <scope>NUCLEOTIDE SEQUENCE</scope>
    <source>
        <strain evidence="6">C2S</strain>
    </source>
</reference>
<evidence type="ECO:0000256" key="5">
    <source>
        <dbReference type="PROSITE-ProRule" id="PRU00261"/>
    </source>
</evidence>
<dbReference type="InterPro" id="IPR000845">
    <property type="entry name" value="Nucleoside_phosphorylase_d"/>
</dbReference>
<comment type="similarity">
    <text evidence="1">Belongs to the glycosyl hydrolase 18 family. Chitinase class V subfamily.</text>
</comment>
<accession>A0A5Q3EKU1</accession>
<evidence type="ECO:0000256" key="4">
    <source>
        <dbReference type="ARBA" id="ARBA00022737"/>
    </source>
</evidence>
<dbReference type="InterPro" id="IPR036861">
    <property type="entry name" value="Endochitinase-like_sf"/>
</dbReference>
<dbReference type="Pfam" id="PF00704">
    <property type="entry name" value="Glyco_hydro_18"/>
    <property type="match status" value="1"/>
</dbReference>
<comment type="caution">
    <text evidence="5">Lacks conserved residue(s) required for the propagation of feature annotation.</text>
</comment>
<dbReference type="EC" id="3.2.1.14" evidence="2"/>
<dbReference type="InterPro" id="IPR035994">
    <property type="entry name" value="Nucleoside_phosphorylase_sf"/>
</dbReference>
<dbReference type="SUPFAM" id="SSF51445">
    <property type="entry name" value="(Trans)glycosidases"/>
    <property type="match status" value="1"/>
</dbReference>
<sequence length="1251" mass="137742">MVLSIPQVVGRLALVLGLLPNLVLAQCGPDNDGARCPLNVCCSSAGYCGTSIPSCSSGGKSATNGRRVGYWRVQQAWDRSCDVVLPSQIQTNGLTHLILAFADFDSSSFAVGAQNSQDVDYYKQFTALQTSSLQTWIAIGGGSFSTETWSSMAASASSRSAFISSLKSFMETYSFQGVDLDWEFPATTDAANLVSLVQELRAAFGKDYGISAAVPADWGSIQGFNAAGMGKYVDFFNFMAYDLHGWGIDQEPAKSAVTYQASIVDIANDLMPLWANQTDPSLINLGIPLYGRGYTLSSSSCKEAGCAASGPSEEGSCVKDPTGVMVLSDIKKAVAANQATVELDSEAMQKYVTWGGDQWIGYDDADTLALKMAWADGLCLGGAVFWALDNNGGAWGAQGKSPCKAELLNSEELMPNHGLYTVGWICAVEAELVAAMELLDDEEDGPVDAPLNDNNTYTLGRIGKHNVVIAALPSGQYGTTSAANVARDMVRTFPNIRIGLMVGIGGGVPMKHDIRLGDIVVSSPNRRDGGVIQYDYGKAMQGQGLLIKGSLNQPPISILTAMTKLRAIQTRRGHNLQKIVESVLAKNARLVNEFQRPPLEADKLYKPDFIHAVPGETCSLTCDETKIVPQTPRSSKEDSHKVHYGLIASGNQVMKNATIRDKLAEDEEVLCFEMEAAGLNNHFPCVVIRGICDYSDSHKNDIWQGFAAMMAAAYAKELLLQISPHKVEAEKNIEKIFAAVYEPILEMSEKIGALDLRRKREDELKILDWISKSEYTSQQYQFIQQRQPHTGQWFLECENLQTWLHSEGTMLYCPGMPGAGKTIMSATIIEYLASGLDQSAKLGFVYCNYEKKSEQTTRKLFASLLRQLAQSFSPLPDVITSFYLTKDHGRQPATMQEIIETLHAVVDMCPRAFIVIDALDELEATDSCQSTFVSEIRRLRDQAAANVLISSRTNQRLQEMLGPCSTEEIYAHDEDVRLYVDQRMTEIPMLSDDNPDLPDKGKDKLKSAIREGVTRAARGVFLAAPCFMEILKGKTTSNQILTTLRQFRSRPGTYNDAYEKTMVQIRNQGPEQRDLARRALTWLTFAKSPLTFLELQYALSVRPGVSALAEGDLQNINKIDHVTMGLVSIEESSNSVTLLHHTTMQYFRANPGALLFSDEQTLTGTDINGTALRQVHLEITLTCDAYRYLAFPVFEIGRRYRNSEDRRKHQDLYPLSRYVIRNLTYHAIMAGLVNPARLHSRAYAALSSPYI</sequence>
<dbReference type="SUPFAM" id="SSF53167">
    <property type="entry name" value="Purine and uridine phosphorylases"/>
    <property type="match status" value="1"/>
</dbReference>
<gene>
    <name evidence="6" type="ORF">C2S_8959</name>
</gene>
<feature type="disulfide bond" evidence="5">
    <location>
        <begin position="41"/>
        <end position="55"/>
    </location>
</feature>
<evidence type="ECO:0000313" key="7">
    <source>
        <dbReference type="Proteomes" id="UP000760494"/>
    </source>
</evidence>
<dbReference type="Pfam" id="PF01048">
    <property type="entry name" value="PNP_UDP_1"/>
    <property type="match status" value="1"/>
</dbReference>
<dbReference type="Pfam" id="PF24883">
    <property type="entry name" value="NPHP3_N"/>
    <property type="match status" value="1"/>
</dbReference>
<dbReference type="Proteomes" id="UP000760494">
    <property type="component" value="Unassembled WGS sequence"/>
</dbReference>
<dbReference type="Gene3D" id="3.20.20.80">
    <property type="entry name" value="Glycosidases"/>
    <property type="match status" value="1"/>
</dbReference>
<keyword evidence="4" id="KW-0677">Repeat</keyword>
<dbReference type="SMART" id="SM00270">
    <property type="entry name" value="ChtBD1"/>
    <property type="match status" value="1"/>
</dbReference>
<comment type="caution">
    <text evidence="6">The sequence shown here is derived from an EMBL/GenBank/DDBJ whole genome shotgun (WGS) entry which is preliminary data.</text>
</comment>
<evidence type="ECO:0000256" key="1">
    <source>
        <dbReference type="ARBA" id="ARBA00008682"/>
    </source>
</evidence>
<dbReference type="PROSITE" id="PS50941">
    <property type="entry name" value="CHIT_BIND_I_2"/>
    <property type="match status" value="1"/>
</dbReference>
<dbReference type="InterPro" id="IPR056884">
    <property type="entry name" value="NPHP3-like_N"/>
</dbReference>
<dbReference type="Gene3D" id="3.40.50.1580">
    <property type="entry name" value="Nucleoside phosphorylase domain"/>
    <property type="match status" value="1"/>
</dbReference>
<dbReference type="GO" id="GO:0005975">
    <property type="term" value="P:carbohydrate metabolic process"/>
    <property type="evidence" value="ECO:0007669"/>
    <property type="project" value="InterPro"/>
</dbReference>
<dbReference type="EMBL" id="CABFJX010000368">
    <property type="protein sequence ID" value="VTT73227.1"/>
    <property type="molecule type" value="Genomic_DNA"/>
</dbReference>
<dbReference type="Gene3D" id="3.40.50.300">
    <property type="entry name" value="P-loop containing nucleotide triphosphate hydrolases"/>
    <property type="match status" value="1"/>
</dbReference>
<dbReference type="InterPro" id="IPR017853">
    <property type="entry name" value="GH"/>
</dbReference>
<proteinExistence type="inferred from homology"/>
<dbReference type="GO" id="GO:0008061">
    <property type="term" value="F:chitin binding"/>
    <property type="evidence" value="ECO:0007669"/>
    <property type="project" value="UniProtKB-UniRule"/>
</dbReference>
<dbReference type="InterPro" id="IPR011583">
    <property type="entry name" value="Chitinase_II/V-like_cat"/>
</dbReference>
<dbReference type="PANTHER" id="PTHR46082:SF11">
    <property type="entry name" value="AAA+ ATPASE DOMAIN-CONTAINING PROTEIN-RELATED"/>
    <property type="match status" value="1"/>
</dbReference>
<protein>
    <recommendedName>
        <fullName evidence="2">chitinase</fullName>
        <ecNumber evidence="2">3.2.1.14</ecNumber>
    </recommendedName>
</protein>
<evidence type="ECO:0000313" key="6">
    <source>
        <dbReference type="EMBL" id="VTT73227.1"/>
    </source>
</evidence>
<dbReference type="Gene3D" id="3.30.60.10">
    <property type="entry name" value="Endochitinase-like"/>
    <property type="match status" value="1"/>
</dbReference>
<dbReference type="PANTHER" id="PTHR46082">
    <property type="entry name" value="ATP/GTP-BINDING PROTEIN-RELATED"/>
    <property type="match status" value="1"/>
</dbReference>
<dbReference type="InterPro" id="IPR053137">
    <property type="entry name" value="NLR-like"/>
</dbReference>
<dbReference type="SUPFAM" id="SSF54556">
    <property type="entry name" value="Chitinase insertion domain"/>
    <property type="match status" value="1"/>
</dbReference>
<dbReference type="InterPro" id="IPR029070">
    <property type="entry name" value="Chitinase_insertion_sf"/>
</dbReference>
<dbReference type="Pfam" id="PF00187">
    <property type="entry name" value="Chitin_bind_1"/>
    <property type="match status" value="1"/>
</dbReference>
<dbReference type="SUPFAM" id="SSF57016">
    <property type="entry name" value="Plant lectins/antimicrobial peptides"/>
    <property type="match status" value="1"/>
</dbReference>
<dbReference type="InterPro" id="IPR027417">
    <property type="entry name" value="P-loop_NTPase"/>
</dbReference>
<dbReference type="SMART" id="SM00636">
    <property type="entry name" value="Glyco_18"/>
    <property type="match status" value="1"/>
</dbReference>
<keyword evidence="3 5" id="KW-0147">Chitin-binding</keyword>